<evidence type="ECO:0000259" key="11">
    <source>
        <dbReference type="Pfam" id="PF08574"/>
    </source>
</evidence>
<keyword evidence="8" id="KW-0653">Protein transport</keyword>
<evidence type="ECO:0000256" key="7">
    <source>
        <dbReference type="ARBA" id="ARBA00022490"/>
    </source>
</evidence>
<evidence type="ECO:0000256" key="1">
    <source>
        <dbReference type="ARBA" id="ARBA00003202"/>
    </source>
</evidence>
<dbReference type="PANTHER" id="PTHR31196">
    <property type="entry name" value="RNA POLYMERASE II NUCLEAR LOCALIZATION PROTEIN SLC7A6OS-RELATED"/>
    <property type="match status" value="1"/>
</dbReference>
<proteinExistence type="inferred from homology"/>
<dbReference type="Proteomes" id="UP000813824">
    <property type="component" value="Unassembled WGS sequence"/>
</dbReference>
<evidence type="ECO:0000256" key="5">
    <source>
        <dbReference type="ARBA" id="ARBA00017036"/>
    </source>
</evidence>
<keyword evidence="7" id="KW-0963">Cytoplasm</keyword>
<evidence type="ECO:0000256" key="10">
    <source>
        <dbReference type="SAM" id="MobiDB-lite"/>
    </source>
</evidence>
<keyword evidence="13" id="KW-1185">Reference proteome</keyword>
<organism evidence="12 13">
    <name type="scientific">Cristinia sonorae</name>
    <dbReference type="NCBI Taxonomy" id="1940300"/>
    <lineage>
        <taxon>Eukaryota</taxon>
        <taxon>Fungi</taxon>
        <taxon>Dikarya</taxon>
        <taxon>Basidiomycota</taxon>
        <taxon>Agaricomycotina</taxon>
        <taxon>Agaricomycetes</taxon>
        <taxon>Agaricomycetidae</taxon>
        <taxon>Agaricales</taxon>
        <taxon>Pleurotineae</taxon>
        <taxon>Stephanosporaceae</taxon>
        <taxon>Cristinia</taxon>
    </lineage>
</organism>
<name>A0A8K0UHX5_9AGAR</name>
<feature type="compositionally biased region" description="Low complexity" evidence="10">
    <location>
        <begin position="122"/>
        <end position="136"/>
    </location>
</feature>
<keyword evidence="6" id="KW-0813">Transport</keyword>
<feature type="region of interest" description="Disordered" evidence="10">
    <location>
        <begin position="240"/>
        <end position="315"/>
    </location>
</feature>
<dbReference type="GO" id="GO:0032502">
    <property type="term" value="P:developmental process"/>
    <property type="evidence" value="ECO:0007669"/>
    <property type="project" value="TreeGrafter"/>
</dbReference>
<protein>
    <recommendedName>
        <fullName evidence="5">Probable RNA polymerase II nuclear localization protein SLC7A6OS</fullName>
    </recommendedName>
</protein>
<feature type="compositionally biased region" description="Polar residues" evidence="10">
    <location>
        <begin position="81"/>
        <end position="94"/>
    </location>
</feature>
<comment type="function">
    <text evidence="1">Directs RNA polymerase II nuclear import.</text>
</comment>
<reference evidence="12" key="1">
    <citation type="journal article" date="2021" name="New Phytol.">
        <title>Evolutionary innovations through gain and loss of genes in the ectomycorrhizal Boletales.</title>
        <authorList>
            <person name="Wu G."/>
            <person name="Miyauchi S."/>
            <person name="Morin E."/>
            <person name="Kuo A."/>
            <person name="Drula E."/>
            <person name="Varga T."/>
            <person name="Kohler A."/>
            <person name="Feng B."/>
            <person name="Cao Y."/>
            <person name="Lipzen A."/>
            <person name="Daum C."/>
            <person name="Hundley H."/>
            <person name="Pangilinan J."/>
            <person name="Johnson J."/>
            <person name="Barry K."/>
            <person name="LaButti K."/>
            <person name="Ng V."/>
            <person name="Ahrendt S."/>
            <person name="Min B."/>
            <person name="Choi I.G."/>
            <person name="Park H."/>
            <person name="Plett J.M."/>
            <person name="Magnuson J."/>
            <person name="Spatafora J.W."/>
            <person name="Nagy L.G."/>
            <person name="Henrissat B."/>
            <person name="Grigoriev I.V."/>
            <person name="Yang Z.L."/>
            <person name="Xu J."/>
            <person name="Martin F.M."/>
        </authorList>
    </citation>
    <scope>NUCLEOTIDE SEQUENCE</scope>
    <source>
        <strain evidence="12">KKN 215</strain>
    </source>
</reference>
<evidence type="ECO:0000256" key="8">
    <source>
        <dbReference type="ARBA" id="ARBA00022927"/>
    </source>
</evidence>
<evidence type="ECO:0000256" key="2">
    <source>
        <dbReference type="ARBA" id="ARBA00004123"/>
    </source>
</evidence>
<evidence type="ECO:0000313" key="13">
    <source>
        <dbReference type="Proteomes" id="UP000813824"/>
    </source>
</evidence>
<feature type="region of interest" description="Disordered" evidence="10">
    <location>
        <begin position="81"/>
        <end position="144"/>
    </location>
</feature>
<gene>
    <name evidence="12" type="ORF">BXZ70DRAFT_1067833</name>
</gene>
<evidence type="ECO:0000256" key="4">
    <source>
        <dbReference type="ARBA" id="ARBA00010218"/>
    </source>
</evidence>
<accession>A0A8K0UHX5</accession>
<evidence type="ECO:0000256" key="3">
    <source>
        <dbReference type="ARBA" id="ARBA00004496"/>
    </source>
</evidence>
<comment type="subcellular location">
    <subcellularLocation>
        <location evidence="3">Cytoplasm</location>
    </subcellularLocation>
    <subcellularLocation>
        <location evidence="2">Nucleus</location>
    </subcellularLocation>
</comment>
<dbReference type="EMBL" id="JAEVFJ010000043">
    <property type="protein sequence ID" value="KAH8085948.1"/>
    <property type="molecule type" value="Genomic_DNA"/>
</dbReference>
<comment type="similarity">
    <text evidence="4">Belongs to the IWR1/SLC7A6OS family.</text>
</comment>
<comment type="caution">
    <text evidence="12">The sequence shown here is derived from an EMBL/GenBank/DDBJ whole genome shotgun (WGS) entry which is preliminary data.</text>
</comment>
<evidence type="ECO:0000256" key="9">
    <source>
        <dbReference type="ARBA" id="ARBA00023242"/>
    </source>
</evidence>
<dbReference type="InterPro" id="IPR040218">
    <property type="entry name" value="SLC7A6OS"/>
</dbReference>
<evidence type="ECO:0000313" key="12">
    <source>
        <dbReference type="EMBL" id="KAH8085948.1"/>
    </source>
</evidence>
<dbReference type="InterPro" id="IPR013883">
    <property type="entry name" value="TF_Iwr1_dom"/>
</dbReference>
<dbReference type="PANTHER" id="PTHR31196:SF2">
    <property type="entry name" value="RNA POLYMERASE II NUCLEAR LOCALIZATION PROTEIN SLC7A6OS-RELATED"/>
    <property type="match status" value="1"/>
</dbReference>
<dbReference type="Pfam" id="PF08574">
    <property type="entry name" value="Iwr1"/>
    <property type="match status" value="1"/>
</dbReference>
<feature type="domain" description="Transcription factor Iwr1" evidence="11">
    <location>
        <begin position="214"/>
        <end position="284"/>
    </location>
</feature>
<feature type="compositionally biased region" description="Acidic residues" evidence="10">
    <location>
        <begin position="255"/>
        <end position="272"/>
    </location>
</feature>
<dbReference type="OrthoDB" id="6255506at2759"/>
<dbReference type="GO" id="GO:0005737">
    <property type="term" value="C:cytoplasm"/>
    <property type="evidence" value="ECO:0007669"/>
    <property type="project" value="UniProtKB-SubCell"/>
</dbReference>
<dbReference type="AlphaFoldDB" id="A0A8K0UHX5"/>
<evidence type="ECO:0000256" key="6">
    <source>
        <dbReference type="ARBA" id="ARBA00022448"/>
    </source>
</evidence>
<feature type="compositionally biased region" description="Acidic residues" evidence="10">
    <location>
        <begin position="280"/>
        <end position="315"/>
    </location>
</feature>
<dbReference type="GO" id="GO:0005634">
    <property type="term" value="C:nucleus"/>
    <property type="evidence" value="ECO:0007669"/>
    <property type="project" value="UniProtKB-SubCell"/>
</dbReference>
<sequence length="315" mass="35086">MEDIQPTDVRHSYTILRIKRKRTEEPLDALVVEAKARRKRSKGALNVFKFAETVEESAWDDEQQKRDIEARISSLAREVKNQNAVAASTQPITPSASASSVASTQAVRQPPIDPARSYTVVQSGSQESTRSSSRQPTSPPKIAAYKDLVAQANQPSFTMYDAVPSSSSLAAPEVDPEMDKFLPMLQEYLKVNDISSATPLPSSRSLAGMSAGEDEYVWDVFYQRPTTFQELYEPALQGVNIGTLTGLPPDANAWDSDDSSEFEDEDDEDSNAEDWYTNDYPDEEESSDEASDGDEFHEDSEGEGNYRDDDDLDWR</sequence>
<dbReference type="GO" id="GO:0015031">
    <property type="term" value="P:protein transport"/>
    <property type="evidence" value="ECO:0007669"/>
    <property type="project" value="UniProtKB-KW"/>
</dbReference>
<keyword evidence="9" id="KW-0539">Nucleus</keyword>